<evidence type="ECO:0000259" key="10">
    <source>
        <dbReference type="PROSITE" id="PS50089"/>
    </source>
</evidence>
<dbReference type="EMBL" id="JAFEMO010000010">
    <property type="protein sequence ID" value="KAH7560416.1"/>
    <property type="molecule type" value="Genomic_DNA"/>
</dbReference>
<keyword evidence="5 8" id="KW-0863">Zinc-finger</keyword>
<evidence type="ECO:0000313" key="12">
    <source>
        <dbReference type="Proteomes" id="UP000827721"/>
    </source>
</evidence>
<keyword evidence="6" id="KW-0833">Ubl conjugation pathway</keyword>
<gene>
    <name evidence="11" type="ORF">JRO89_XS10G0012900</name>
</gene>
<comment type="caution">
    <text evidence="11">The sequence shown here is derived from an EMBL/GenBank/DDBJ whole genome shotgun (WGS) entry which is preliminary data.</text>
</comment>
<keyword evidence="7" id="KW-0862">Zinc</keyword>
<dbReference type="EC" id="2.3.2.27" evidence="2"/>
<dbReference type="InterPro" id="IPR045191">
    <property type="entry name" value="MBR1/2-like"/>
</dbReference>
<keyword evidence="12" id="KW-1185">Reference proteome</keyword>
<evidence type="ECO:0000256" key="7">
    <source>
        <dbReference type="ARBA" id="ARBA00022833"/>
    </source>
</evidence>
<evidence type="ECO:0000256" key="8">
    <source>
        <dbReference type="PROSITE-ProRule" id="PRU00175"/>
    </source>
</evidence>
<comment type="catalytic activity">
    <reaction evidence="1">
        <text>S-ubiquitinyl-[E2 ubiquitin-conjugating enzyme]-L-cysteine + [acceptor protein]-L-lysine = [E2 ubiquitin-conjugating enzyme]-L-cysteine + N(6)-ubiquitinyl-[acceptor protein]-L-lysine.</text>
        <dbReference type="EC" id="2.3.2.27"/>
    </reaction>
</comment>
<evidence type="ECO:0000256" key="3">
    <source>
        <dbReference type="ARBA" id="ARBA00022679"/>
    </source>
</evidence>
<accession>A0ABQ8HH93</accession>
<evidence type="ECO:0000256" key="9">
    <source>
        <dbReference type="SAM" id="MobiDB-lite"/>
    </source>
</evidence>
<feature type="compositionally biased region" description="Polar residues" evidence="9">
    <location>
        <begin position="109"/>
        <end position="135"/>
    </location>
</feature>
<dbReference type="Proteomes" id="UP000827721">
    <property type="component" value="Unassembled WGS sequence"/>
</dbReference>
<dbReference type="SMART" id="SM00184">
    <property type="entry name" value="RING"/>
    <property type="match status" value="1"/>
</dbReference>
<reference evidence="11 12" key="1">
    <citation type="submission" date="2021-02" db="EMBL/GenBank/DDBJ databases">
        <title>Plant Genome Project.</title>
        <authorList>
            <person name="Zhang R.-G."/>
        </authorList>
    </citation>
    <scope>NUCLEOTIDE SEQUENCE [LARGE SCALE GENOMIC DNA]</scope>
    <source>
        <tissue evidence="11">Leaves</tissue>
    </source>
</reference>
<dbReference type="SUPFAM" id="SSF57850">
    <property type="entry name" value="RING/U-box"/>
    <property type="match status" value="1"/>
</dbReference>
<feature type="region of interest" description="Disordered" evidence="9">
    <location>
        <begin position="181"/>
        <end position="215"/>
    </location>
</feature>
<feature type="region of interest" description="Disordered" evidence="9">
    <location>
        <begin position="22"/>
        <end position="59"/>
    </location>
</feature>
<organism evidence="11 12">
    <name type="scientific">Xanthoceras sorbifolium</name>
    <dbReference type="NCBI Taxonomy" id="99658"/>
    <lineage>
        <taxon>Eukaryota</taxon>
        <taxon>Viridiplantae</taxon>
        <taxon>Streptophyta</taxon>
        <taxon>Embryophyta</taxon>
        <taxon>Tracheophyta</taxon>
        <taxon>Spermatophyta</taxon>
        <taxon>Magnoliopsida</taxon>
        <taxon>eudicotyledons</taxon>
        <taxon>Gunneridae</taxon>
        <taxon>Pentapetalae</taxon>
        <taxon>rosids</taxon>
        <taxon>malvids</taxon>
        <taxon>Sapindales</taxon>
        <taxon>Sapindaceae</taxon>
        <taxon>Xanthoceroideae</taxon>
        <taxon>Xanthoceras</taxon>
    </lineage>
</organism>
<evidence type="ECO:0000256" key="2">
    <source>
        <dbReference type="ARBA" id="ARBA00012483"/>
    </source>
</evidence>
<dbReference type="Gene3D" id="3.30.40.10">
    <property type="entry name" value="Zinc/RING finger domain, C3HC4 (zinc finger)"/>
    <property type="match status" value="1"/>
</dbReference>
<dbReference type="PROSITE" id="PS50089">
    <property type="entry name" value="ZF_RING_2"/>
    <property type="match status" value="1"/>
</dbReference>
<evidence type="ECO:0000313" key="11">
    <source>
        <dbReference type="EMBL" id="KAH7560416.1"/>
    </source>
</evidence>
<dbReference type="PANTHER" id="PTHR22937:SF224">
    <property type="entry name" value="E3 UBIQUITIN-PROTEIN LIGASE MBR1-RELATED"/>
    <property type="match status" value="1"/>
</dbReference>
<dbReference type="InterPro" id="IPR001841">
    <property type="entry name" value="Znf_RING"/>
</dbReference>
<name>A0ABQ8HH93_9ROSI</name>
<dbReference type="InterPro" id="IPR013083">
    <property type="entry name" value="Znf_RING/FYVE/PHD"/>
</dbReference>
<proteinExistence type="predicted"/>
<keyword evidence="3" id="KW-0808">Transferase</keyword>
<keyword evidence="4" id="KW-0479">Metal-binding</keyword>
<sequence length="352" mass="37939">MAKFISTTIKVCSWKTCKDKEAGSNLSRGTMEPGANAPNLGTDQQNLGSSSDASVDNGALLTGDGHDQVTVNEAPIVQEEGANSTFEVAAPEEDASGQLLSIGDYTTTTTLADPQAGNSSEQQRAVRTAENSGPNDDSRMGQYQEVTYADGSVVLINRSLLDNVARNALLEGAPPPGMYLPSEMPPPVHSTDQVPAEQTAEGQGVGDHPHPQPHPPVMVRDITPDEYREILLQQIHNIMVLMQRAERTRFMELIALEEEIETVTTGLTPDSVLPLLRQRKYQPAVVEGDTPDNSGFCSICQDEFAAGEDIGTLDCGHDHHANCISEWLVVNNSCPICKEIGLAALPGQFHRR</sequence>
<dbReference type="Pfam" id="PF13639">
    <property type="entry name" value="zf-RING_2"/>
    <property type="match status" value="1"/>
</dbReference>
<evidence type="ECO:0000256" key="6">
    <source>
        <dbReference type="ARBA" id="ARBA00022786"/>
    </source>
</evidence>
<feature type="compositionally biased region" description="Polar residues" evidence="9">
    <location>
        <begin position="39"/>
        <end position="54"/>
    </location>
</feature>
<protein>
    <recommendedName>
        <fullName evidence="2">RING-type E3 ubiquitin transferase</fullName>
        <ecNumber evidence="2">2.3.2.27</ecNumber>
    </recommendedName>
</protein>
<evidence type="ECO:0000256" key="5">
    <source>
        <dbReference type="ARBA" id="ARBA00022771"/>
    </source>
</evidence>
<evidence type="ECO:0000256" key="4">
    <source>
        <dbReference type="ARBA" id="ARBA00022723"/>
    </source>
</evidence>
<evidence type="ECO:0000256" key="1">
    <source>
        <dbReference type="ARBA" id="ARBA00000900"/>
    </source>
</evidence>
<dbReference type="PANTHER" id="PTHR22937">
    <property type="entry name" value="E3 UBIQUITIN-PROTEIN LIGASE RNF165"/>
    <property type="match status" value="1"/>
</dbReference>
<feature type="domain" description="RING-type" evidence="10">
    <location>
        <begin position="297"/>
        <end position="338"/>
    </location>
</feature>
<feature type="region of interest" description="Disordered" evidence="9">
    <location>
        <begin position="109"/>
        <end position="140"/>
    </location>
</feature>